<evidence type="ECO:0000313" key="2">
    <source>
        <dbReference type="Proteomes" id="UP001364224"/>
    </source>
</evidence>
<dbReference type="Proteomes" id="UP001364224">
    <property type="component" value="Unassembled WGS sequence"/>
</dbReference>
<keyword evidence="2" id="KW-1185">Reference proteome</keyword>
<gene>
    <name evidence="1" type="ORF">V1286_004867</name>
</gene>
<reference evidence="1 2" key="1">
    <citation type="submission" date="2024-02" db="EMBL/GenBank/DDBJ databases">
        <title>Adaptive strategies in a cosmopolitan and abundant soil bacterium.</title>
        <authorList>
            <person name="Carini P."/>
        </authorList>
    </citation>
    <scope>NUCLEOTIDE SEQUENCE [LARGE SCALE GENOMIC DNA]</scope>
    <source>
        <strain evidence="1 2">AZCC 1608</strain>
    </source>
</reference>
<protein>
    <recommendedName>
        <fullName evidence="3">CDP-alcohol phosphatidyltransferase family protein</fullName>
    </recommendedName>
</protein>
<comment type="caution">
    <text evidence="1">The sequence shown here is derived from an EMBL/GenBank/DDBJ whole genome shotgun (WGS) entry which is preliminary data.</text>
</comment>
<proteinExistence type="predicted"/>
<sequence length="101" mass="10391">MLSRDLAGPTSRDAIDGFDAIANALDQGLDAAHGRSSRLGDFLAIAAGWLVLGAIIFYPGLQLAAIVVCAAFLATRSFARLILGPSPSAGQQREGQPLLAA</sequence>
<dbReference type="EMBL" id="JAZHRV010000001">
    <property type="protein sequence ID" value="MEH2557338.1"/>
    <property type="molecule type" value="Genomic_DNA"/>
</dbReference>
<evidence type="ECO:0000313" key="1">
    <source>
        <dbReference type="EMBL" id="MEH2557338.1"/>
    </source>
</evidence>
<accession>A0ABU8BFL9</accession>
<dbReference type="RefSeq" id="WP_334483405.1">
    <property type="nucleotide sequence ID" value="NZ_JAZHRV010000001.1"/>
</dbReference>
<evidence type="ECO:0008006" key="3">
    <source>
        <dbReference type="Google" id="ProtNLM"/>
    </source>
</evidence>
<organism evidence="1 2">
    <name type="scientific">Bradyrhizobium algeriense</name>
    <dbReference type="NCBI Taxonomy" id="634784"/>
    <lineage>
        <taxon>Bacteria</taxon>
        <taxon>Pseudomonadati</taxon>
        <taxon>Pseudomonadota</taxon>
        <taxon>Alphaproteobacteria</taxon>
        <taxon>Hyphomicrobiales</taxon>
        <taxon>Nitrobacteraceae</taxon>
        <taxon>Bradyrhizobium</taxon>
    </lineage>
</organism>
<name>A0ABU8BFL9_9BRAD</name>